<keyword evidence="2" id="KW-1185">Reference proteome</keyword>
<gene>
    <name evidence="1" type="ORF">H2199_004889</name>
</gene>
<proteinExistence type="predicted"/>
<evidence type="ECO:0000313" key="2">
    <source>
        <dbReference type="Proteomes" id="UP001172680"/>
    </source>
</evidence>
<sequence>MQTIWRLPWSSEPPCDKIMEKSAYNKPRQSPAVEIPLLKKLKRRRTNSPETGSPHGAHLAKIPKCAPGVAAAAKTELPNGAIGISVPALHVDTQGCSVPAENASVSDTSFQKEALTGTSTETPRRASCISPTTISSPAMATDLAALRRGIEAQFNYEILLKHNELRLIEQELAKSQIALEQLRRCQLMPYPGATFPSGDVSHGVGPALAPPPGFTEPEHPAPYGVTDGPYSRHYAKWLIPDPHFDSVPARQRPLEQPTGRGARGSFLEQQPPASKRSSRGSAGSKLSTVPGEGQPAPGVVLQKRSTDGQWVRLVCKICSKDYFNNMQGFINHCRIKHSLNYKTHDQAANECGVPVDLDEFGAIIRTHEASHISAAPPPASAQVAATPFVHPLITTTPAPRPRKIAAPKRGPSSVKSEPVFTPVEQVPSDKPRINPAFVPSPQTPYMSAILAKRGFAGNLSHLVDSARTKIDLAALEPDDEDTDSVLPTPVERPLSRKGRLDGMRLAPTSLQPPRFDYAHDGSSDKVIPESPTMELSPNTAESNPGLMSDRDDDEEEEDDARSDVIMGDAAEFVDDVVVEDASDAEGLRPQTVQVICHAGPSRKV</sequence>
<organism evidence="1 2">
    <name type="scientific">Coniosporium tulheliwenetii</name>
    <dbReference type="NCBI Taxonomy" id="3383036"/>
    <lineage>
        <taxon>Eukaryota</taxon>
        <taxon>Fungi</taxon>
        <taxon>Dikarya</taxon>
        <taxon>Ascomycota</taxon>
        <taxon>Pezizomycotina</taxon>
        <taxon>Dothideomycetes</taxon>
        <taxon>Dothideomycetes incertae sedis</taxon>
        <taxon>Coniosporium</taxon>
    </lineage>
</organism>
<dbReference type="EMBL" id="JAPDRP010000013">
    <property type="protein sequence ID" value="KAJ9642508.1"/>
    <property type="molecule type" value="Genomic_DNA"/>
</dbReference>
<dbReference type="Proteomes" id="UP001172680">
    <property type="component" value="Unassembled WGS sequence"/>
</dbReference>
<accession>A0ACC2Z5K7</accession>
<reference evidence="1" key="1">
    <citation type="submission" date="2022-10" db="EMBL/GenBank/DDBJ databases">
        <title>Culturing micro-colonial fungi from biological soil crusts in the Mojave desert and describing Neophaeococcomyces mojavensis, and introducing the new genera and species Taxawa tesnikishii.</title>
        <authorList>
            <person name="Kurbessoian T."/>
            <person name="Stajich J.E."/>
        </authorList>
    </citation>
    <scope>NUCLEOTIDE SEQUENCE</scope>
    <source>
        <strain evidence="1">JES_115</strain>
    </source>
</reference>
<evidence type="ECO:0000313" key="1">
    <source>
        <dbReference type="EMBL" id="KAJ9642508.1"/>
    </source>
</evidence>
<name>A0ACC2Z5K7_9PEZI</name>
<comment type="caution">
    <text evidence="1">The sequence shown here is derived from an EMBL/GenBank/DDBJ whole genome shotgun (WGS) entry which is preliminary data.</text>
</comment>
<protein>
    <submittedName>
        <fullName evidence="1">Uncharacterized protein</fullName>
    </submittedName>
</protein>